<keyword evidence="5 10" id="KW-0328">Glycosyltransferase</keyword>
<dbReference type="STRING" id="1121476.SAMN02745751_01554"/>
<name>A0A1M6FVH0_9FIRM</name>
<dbReference type="GO" id="GO:0004134">
    <property type="term" value="F:4-alpha-glucanotransferase activity"/>
    <property type="evidence" value="ECO:0007669"/>
    <property type="project" value="UniProtKB-EC"/>
</dbReference>
<organism evidence="11 12">
    <name type="scientific">Dethiosulfatibacter aminovorans DSM 17477</name>
    <dbReference type="NCBI Taxonomy" id="1121476"/>
    <lineage>
        <taxon>Bacteria</taxon>
        <taxon>Bacillati</taxon>
        <taxon>Bacillota</taxon>
        <taxon>Tissierellia</taxon>
        <taxon>Dethiosulfatibacter</taxon>
    </lineage>
</organism>
<dbReference type="InterPro" id="IPR003385">
    <property type="entry name" value="Glyco_hydro_77"/>
</dbReference>
<dbReference type="NCBIfam" id="TIGR00217">
    <property type="entry name" value="malQ"/>
    <property type="match status" value="1"/>
</dbReference>
<dbReference type="OrthoDB" id="9811841at2"/>
<dbReference type="Gene3D" id="3.20.20.80">
    <property type="entry name" value="Glycosidases"/>
    <property type="match status" value="1"/>
</dbReference>
<evidence type="ECO:0000256" key="1">
    <source>
        <dbReference type="ARBA" id="ARBA00000439"/>
    </source>
</evidence>
<evidence type="ECO:0000256" key="5">
    <source>
        <dbReference type="ARBA" id="ARBA00022676"/>
    </source>
</evidence>
<dbReference type="SUPFAM" id="SSF51445">
    <property type="entry name" value="(Trans)glycosidases"/>
    <property type="match status" value="1"/>
</dbReference>
<evidence type="ECO:0000256" key="7">
    <source>
        <dbReference type="ARBA" id="ARBA00023277"/>
    </source>
</evidence>
<dbReference type="Proteomes" id="UP000184052">
    <property type="component" value="Unassembled WGS sequence"/>
</dbReference>
<dbReference type="NCBIfam" id="NF011080">
    <property type="entry name" value="PRK14508.1-3"/>
    <property type="match status" value="1"/>
</dbReference>
<evidence type="ECO:0000313" key="11">
    <source>
        <dbReference type="EMBL" id="SHJ01642.1"/>
    </source>
</evidence>
<dbReference type="Pfam" id="PF02446">
    <property type="entry name" value="Glyco_hydro_77"/>
    <property type="match status" value="1"/>
</dbReference>
<comment type="similarity">
    <text evidence="2 10">Belongs to the disproportionating enzyme family.</text>
</comment>
<dbReference type="RefSeq" id="WP_073049013.1">
    <property type="nucleotide sequence ID" value="NZ_FQZL01000009.1"/>
</dbReference>
<keyword evidence="6 10" id="KW-0808">Transferase</keyword>
<keyword evidence="12" id="KW-1185">Reference proteome</keyword>
<protein>
    <recommendedName>
        <fullName evidence="4 10">4-alpha-glucanotransferase</fullName>
        <ecNumber evidence="3 10">2.4.1.25</ecNumber>
    </recommendedName>
    <alternativeName>
        <fullName evidence="8 10">Amylomaltase</fullName>
    </alternativeName>
    <alternativeName>
        <fullName evidence="9 10">Disproportionating enzyme</fullName>
    </alternativeName>
</protein>
<keyword evidence="7 10" id="KW-0119">Carbohydrate metabolism</keyword>
<reference evidence="11 12" key="1">
    <citation type="submission" date="2016-11" db="EMBL/GenBank/DDBJ databases">
        <authorList>
            <person name="Jaros S."/>
            <person name="Januszkiewicz K."/>
            <person name="Wedrychowicz H."/>
        </authorList>
    </citation>
    <scope>NUCLEOTIDE SEQUENCE [LARGE SCALE GENOMIC DNA]</scope>
    <source>
        <strain evidence="11 12">DSM 17477</strain>
    </source>
</reference>
<evidence type="ECO:0000256" key="6">
    <source>
        <dbReference type="ARBA" id="ARBA00022679"/>
    </source>
</evidence>
<dbReference type="EC" id="2.4.1.25" evidence="3 10"/>
<evidence type="ECO:0000256" key="3">
    <source>
        <dbReference type="ARBA" id="ARBA00012560"/>
    </source>
</evidence>
<evidence type="ECO:0000256" key="9">
    <source>
        <dbReference type="ARBA" id="ARBA00031501"/>
    </source>
</evidence>
<dbReference type="GO" id="GO:0005975">
    <property type="term" value="P:carbohydrate metabolic process"/>
    <property type="evidence" value="ECO:0007669"/>
    <property type="project" value="InterPro"/>
</dbReference>
<evidence type="ECO:0000256" key="10">
    <source>
        <dbReference type="RuleBase" id="RU361207"/>
    </source>
</evidence>
<evidence type="ECO:0000313" key="12">
    <source>
        <dbReference type="Proteomes" id="UP000184052"/>
    </source>
</evidence>
<dbReference type="AlphaFoldDB" id="A0A1M6FVH0"/>
<dbReference type="PANTHER" id="PTHR32438">
    <property type="entry name" value="4-ALPHA-GLUCANOTRANSFERASE DPE1, CHLOROPLASTIC/AMYLOPLASTIC"/>
    <property type="match status" value="1"/>
</dbReference>
<gene>
    <name evidence="11" type="ORF">SAMN02745751_01554</name>
</gene>
<dbReference type="EMBL" id="FQZL01000009">
    <property type="protein sequence ID" value="SHJ01642.1"/>
    <property type="molecule type" value="Genomic_DNA"/>
</dbReference>
<sequence length="498" mass="58447">MRFPRKSGILLHISSLPSKYGIGDMGDEAREFIDFLLKSKQGLWQVLPLNPVDEYNSPYKSPSVFAGNTMFISPELLLEDGYLLPEDLQNVPEFSDKRVDFPGVGKFKEAIFRKAFNKFKHMMDFGEKSLKEDFEYFVSSSEFWIDDFALYVSLSKMLEARDWTSWSRHLTGREENKLSEYRDKLKEEIFYEKFLQYIFHKQWDELKKYANERGIRIIGDIPIYTDLESADVWCHQELFKLDSKGIPVTVAGVPPDYFSKTGQLWENPVYRWDEMAKDGYFWWRKRLENTLEKFDIIRLDHFRGFEAYWEVSYGEETAINGSWSKGPGYDFFSSLKDCLGEMHVIAEDLGHITEEVHELRNRLGYPGMKILQFENLDDFEDDAFLQNIDSNTVFYTGTHDNDTLYGWYKKEYGEAEEGYEVALNECRILIEKLFKCSADMVVMPVQDLLLMDSSERMNLPGTKHGNWAWRLSRSQFENDLVKGQTEALAEMTIDCKRN</sequence>
<proteinExistence type="inferred from homology"/>
<evidence type="ECO:0000256" key="4">
    <source>
        <dbReference type="ARBA" id="ARBA00020295"/>
    </source>
</evidence>
<comment type="catalytic activity">
    <reaction evidence="1 10">
        <text>Transfers a segment of a (1-&gt;4)-alpha-D-glucan to a new position in an acceptor, which may be glucose or a (1-&gt;4)-alpha-D-glucan.</text>
        <dbReference type="EC" id="2.4.1.25"/>
    </reaction>
</comment>
<evidence type="ECO:0000256" key="8">
    <source>
        <dbReference type="ARBA" id="ARBA00031423"/>
    </source>
</evidence>
<dbReference type="PANTHER" id="PTHR32438:SF5">
    <property type="entry name" value="4-ALPHA-GLUCANOTRANSFERASE DPE1, CHLOROPLASTIC_AMYLOPLASTIC"/>
    <property type="match status" value="1"/>
</dbReference>
<evidence type="ECO:0000256" key="2">
    <source>
        <dbReference type="ARBA" id="ARBA00005684"/>
    </source>
</evidence>
<dbReference type="InterPro" id="IPR017853">
    <property type="entry name" value="GH"/>
</dbReference>
<accession>A0A1M6FVH0</accession>